<dbReference type="Proteomes" id="UP000681722">
    <property type="component" value="Unassembled WGS sequence"/>
</dbReference>
<dbReference type="AlphaFoldDB" id="A0A814XCA4"/>
<evidence type="ECO:0000313" key="3">
    <source>
        <dbReference type="Proteomes" id="UP000663829"/>
    </source>
</evidence>
<gene>
    <name evidence="1" type="ORF">GPM918_LOCUS24382</name>
    <name evidence="2" type="ORF">SRO942_LOCUS24381</name>
</gene>
<reference evidence="1" key="1">
    <citation type="submission" date="2021-02" db="EMBL/GenBank/DDBJ databases">
        <authorList>
            <person name="Nowell W R."/>
        </authorList>
    </citation>
    <scope>NUCLEOTIDE SEQUENCE</scope>
</reference>
<proteinExistence type="predicted"/>
<keyword evidence="3" id="KW-1185">Reference proteome</keyword>
<dbReference type="EMBL" id="CAJOBC010009065">
    <property type="protein sequence ID" value="CAF3978369.1"/>
    <property type="molecule type" value="Genomic_DNA"/>
</dbReference>
<sequence>MSITVRAVLAPVISKDTNAEPVDLNVADMETSDQYVLSDQVHTTQLRDENASNETSSRTECLEISYEASLTGADSYFDRFMLEIHSIHLKHKKEEKNRPKISILTSTSPIISDYELPLRTSISETNDDNFVNVNQTSIDILYEWVSSELLTGHVLSLKNVKYYYLQIKKEKQESVTEYMLRTSTVKTILKQKFEDEITFFDELSQSGTYVAFNDVKFYALKLLQYQQNTITTSVLSKQHKSAPSIQESEMLFSSIRLLRGTFDEAFEKFNVLSQKPEQLQYYTPEMYWSNVPLLLRNISECFL</sequence>
<accession>A0A814XCA4</accession>
<organism evidence="1 3">
    <name type="scientific">Didymodactylos carnosus</name>
    <dbReference type="NCBI Taxonomy" id="1234261"/>
    <lineage>
        <taxon>Eukaryota</taxon>
        <taxon>Metazoa</taxon>
        <taxon>Spiralia</taxon>
        <taxon>Gnathifera</taxon>
        <taxon>Rotifera</taxon>
        <taxon>Eurotatoria</taxon>
        <taxon>Bdelloidea</taxon>
        <taxon>Philodinida</taxon>
        <taxon>Philodinidae</taxon>
        <taxon>Didymodactylos</taxon>
    </lineage>
</organism>
<name>A0A814XCA4_9BILA</name>
<protein>
    <submittedName>
        <fullName evidence="1">Uncharacterized protein</fullName>
    </submittedName>
</protein>
<evidence type="ECO:0000313" key="1">
    <source>
        <dbReference type="EMBL" id="CAF1214508.1"/>
    </source>
</evidence>
<comment type="caution">
    <text evidence="1">The sequence shown here is derived from an EMBL/GenBank/DDBJ whole genome shotgun (WGS) entry which is preliminary data.</text>
</comment>
<evidence type="ECO:0000313" key="2">
    <source>
        <dbReference type="EMBL" id="CAF3978369.1"/>
    </source>
</evidence>
<dbReference type="Proteomes" id="UP000663829">
    <property type="component" value="Unassembled WGS sequence"/>
</dbReference>
<dbReference type="EMBL" id="CAJNOQ010009064">
    <property type="protein sequence ID" value="CAF1214508.1"/>
    <property type="molecule type" value="Genomic_DNA"/>
</dbReference>